<evidence type="ECO:0000259" key="8">
    <source>
        <dbReference type="PROSITE" id="PS51767"/>
    </source>
</evidence>
<organism evidence="9 10">
    <name type="scientific">Vitis vinifera</name>
    <name type="common">Grape</name>
    <dbReference type="NCBI Taxonomy" id="29760"/>
    <lineage>
        <taxon>Eukaryota</taxon>
        <taxon>Viridiplantae</taxon>
        <taxon>Streptophyta</taxon>
        <taxon>Embryophyta</taxon>
        <taxon>Tracheophyta</taxon>
        <taxon>Spermatophyta</taxon>
        <taxon>Magnoliopsida</taxon>
        <taxon>eudicotyledons</taxon>
        <taxon>Gunneridae</taxon>
        <taxon>Pentapetalae</taxon>
        <taxon>rosids</taxon>
        <taxon>Vitales</taxon>
        <taxon>Vitaceae</taxon>
        <taxon>Viteae</taxon>
        <taxon>Vitis</taxon>
    </lineage>
</organism>
<comment type="caution">
    <text evidence="9">The sequence shown here is derived from an EMBL/GenBank/DDBJ whole genome shotgun (WGS) entry which is preliminary data.</text>
</comment>
<dbReference type="GO" id="GO:0006508">
    <property type="term" value="P:proteolysis"/>
    <property type="evidence" value="ECO:0007669"/>
    <property type="project" value="UniProtKB-KW"/>
</dbReference>
<dbReference type="Proteomes" id="UP000288805">
    <property type="component" value="Unassembled WGS sequence"/>
</dbReference>
<feature type="domain" description="Peptidase A1" evidence="8">
    <location>
        <begin position="68"/>
        <end position="405"/>
    </location>
</feature>
<dbReference type="PANTHER" id="PTHR47967:SF91">
    <property type="entry name" value="PEPTIDASE A1 DOMAIN-CONTAINING PROTEIN"/>
    <property type="match status" value="1"/>
</dbReference>
<feature type="signal peptide" evidence="7">
    <location>
        <begin position="1"/>
        <end position="24"/>
    </location>
</feature>
<dbReference type="SUPFAM" id="SSF50630">
    <property type="entry name" value="Acid proteases"/>
    <property type="match status" value="1"/>
</dbReference>
<dbReference type="CDD" id="cd05476">
    <property type="entry name" value="pepsin_A_like_plant"/>
    <property type="match status" value="1"/>
</dbReference>
<evidence type="ECO:0000256" key="2">
    <source>
        <dbReference type="ARBA" id="ARBA00022670"/>
    </source>
</evidence>
<dbReference type="AlphaFoldDB" id="A0A438IAC8"/>
<evidence type="ECO:0000256" key="3">
    <source>
        <dbReference type="ARBA" id="ARBA00022750"/>
    </source>
</evidence>
<feature type="chain" id="PRO_5019548358" evidence="7">
    <location>
        <begin position="25"/>
        <end position="613"/>
    </location>
</feature>
<evidence type="ECO:0000256" key="7">
    <source>
        <dbReference type="SAM" id="SignalP"/>
    </source>
</evidence>
<dbReference type="InterPro" id="IPR034161">
    <property type="entry name" value="Pepsin-like_plant"/>
</dbReference>
<keyword evidence="3" id="KW-0064">Aspartyl protease</keyword>
<feature type="transmembrane region" description="Helical" evidence="6">
    <location>
        <begin position="587"/>
        <end position="606"/>
    </location>
</feature>
<name>A0A438IAC8_VITVI</name>
<evidence type="ECO:0000313" key="10">
    <source>
        <dbReference type="Proteomes" id="UP000288805"/>
    </source>
</evidence>
<dbReference type="InterPro" id="IPR032799">
    <property type="entry name" value="TAXi_C"/>
</dbReference>
<dbReference type="PROSITE" id="PS00141">
    <property type="entry name" value="ASP_PROTEASE"/>
    <property type="match status" value="1"/>
</dbReference>
<sequence length="613" mass="68035">MATASFFLVVSCFSSSIFIPPSTAHNDINSTTSDGFVVDLIHHDSPSSPFYDHNMTSTDRSIWAADRSIARLNYLLSVTSSSSSLDTGSELIWLQCLPCTHCYNQTPPIFDPAESYTYETVSSDSPICNAVRRISCREGDKSCCYQHTYGDGTTTKGTLSTDVFAFEDPTRTIVEVGYLTFGCSHDTKARLKGHQAGVVGLNRHPNSLVSQLKVKKFSYCMVIPDDHGSGSRMYFGSRAVILGGKTPLLKGDYSHYFVTLKGISVGEEKVPLPEGIFNINSTGTGGFIIDSGTTYTVLRSEAYNSLVNTLSNAIHLPWRKYRRFGICFEGRSDELASAGPDITFHFYGADFILTKRTTYVEVEKGLWCLAMLSSNSTRKLSILGNIQQQNYHVGYDLEAQICDLSHINIFIPPTTPHHDNISTISDGFVVRLIHRDSALSPFYDPNLSVSDRAILAANRSIARPNYLNSLTSQSLVEDLSSKLIPEEFTYVMMYNVGTPPSLVYAIADICRKWHSVSTKHHLFSTPPNLPPTAQYHGMLQPVTRPGDMPAILMKKIVAIGYHMVVAVHQLKEQFQLMHLPLKTIGRIWLMFVTWCLAAQIIQLGLLKAMKLAL</sequence>
<evidence type="ECO:0000256" key="6">
    <source>
        <dbReference type="SAM" id="Phobius"/>
    </source>
</evidence>
<dbReference type="Pfam" id="PF14543">
    <property type="entry name" value="TAXi_N"/>
    <property type="match status" value="1"/>
</dbReference>
<protein>
    <submittedName>
        <fullName evidence="9">Aspartic proteinase nepenthesin-1</fullName>
    </submittedName>
</protein>
<dbReference type="EMBL" id="QGNW01000128">
    <property type="protein sequence ID" value="RVW93661.1"/>
    <property type="molecule type" value="Genomic_DNA"/>
</dbReference>
<keyword evidence="6" id="KW-0472">Membrane</keyword>
<dbReference type="Gene3D" id="2.40.70.10">
    <property type="entry name" value="Acid Proteases"/>
    <property type="match status" value="2"/>
</dbReference>
<gene>
    <name evidence="9" type="primary">nep1_1</name>
    <name evidence="9" type="ORF">CK203_028845</name>
</gene>
<comment type="similarity">
    <text evidence="1">Belongs to the peptidase A1 family.</text>
</comment>
<dbReference type="InterPro" id="IPR001969">
    <property type="entry name" value="Aspartic_peptidase_AS"/>
</dbReference>
<proteinExistence type="inferred from homology"/>
<evidence type="ECO:0000256" key="4">
    <source>
        <dbReference type="ARBA" id="ARBA00022801"/>
    </source>
</evidence>
<evidence type="ECO:0000256" key="5">
    <source>
        <dbReference type="ARBA" id="ARBA00023180"/>
    </source>
</evidence>
<dbReference type="GO" id="GO:0004190">
    <property type="term" value="F:aspartic-type endopeptidase activity"/>
    <property type="evidence" value="ECO:0007669"/>
    <property type="project" value="UniProtKB-KW"/>
</dbReference>
<evidence type="ECO:0000256" key="1">
    <source>
        <dbReference type="ARBA" id="ARBA00007447"/>
    </source>
</evidence>
<dbReference type="InterPro" id="IPR051708">
    <property type="entry name" value="Plant_Aspart_Prot_A1"/>
</dbReference>
<keyword evidence="2" id="KW-0645">Protease</keyword>
<dbReference type="Pfam" id="PF14541">
    <property type="entry name" value="TAXi_C"/>
    <property type="match status" value="1"/>
</dbReference>
<evidence type="ECO:0000313" key="9">
    <source>
        <dbReference type="EMBL" id="RVW93661.1"/>
    </source>
</evidence>
<dbReference type="InterPro" id="IPR033121">
    <property type="entry name" value="PEPTIDASE_A1"/>
</dbReference>
<reference evidence="9 10" key="1">
    <citation type="journal article" date="2018" name="PLoS Genet.">
        <title>Population sequencing reveals clonal diversity and ancestral inbreeding in the grapevine cultivar Chardonnay.</title>
        <authorList>
            <person name="Roach M.J."/>
            <person name="Johnson D.L."/>
            <person name="Bohlmann J."/>
            <person name="van Vuuren H.J."/>
            <person name="Jones S.J."/>
            <person name="Pretorius I.S."/>
            <person name="Schmidt S.A."/>
            <person name="Borneman A.R."/>
        </authorList>
    </citation>
    <scope>NUCLEOTIDE SEQUENCE [LARGE SCALE GENOMIC DNA]</scope>
    <source>
        <strain evidence="10">cv. Chardonnay</strain>
        <tissue evidence="9">Leaf</tissue>
    </source>
</reference>
<dbReference type="PANTHER" id="PTHR47967">
    <property type="entry name" value="OS07G0603500 PROTEIN-RELATED"/>
    <property type="match status" value="1"/>
</dbReference>
<keyword evidence="6" id="KW-1133">Transmembrane helix</keyword>
<keyword evidence="4" id="KW-0378">Hydrolase</keyword>
<keyword evidence="5" id="KW-0325">Glycoprotein</keyword>
<dbReference type="InterPro" id="IPR021109">
    <property type="entry name" value="Peptidase_aspartic_dom_sf"/>
</dbReference>
<accession>A0A438IAC8</accession>
<dbReference type="PROSITE" id="PS51767">
    <property type="entry name" value="PEPTIDASE_A1"/>
    <property type="match status" value="1"/>
</dbReference>
<dbReference type="InterPro" id="IPR032861">
    <property type="entry name" value="TAXi_N"/>
</dbReference>
<keyword evidence="7" id="KW-0732">Signal</keyword>
<keyword evidence="6" id="KW-0812">Transmembrane</keyword>